<keyword evidence="5" id="KW-0804">Transcription</keyword>
<keyword evidence="4" id="KW-0805">Transcription regulation</keyword>
<evidence type="ECO:0000256" key="5">
    <source>
        <dbReference type="ARBA" id="ARBA00023163"/>
    </source>
</evidence>
<evidence type="ECO:0000313" key="8">
    <source>
        <dbReference type="EMBL" id="AGT11335.1"/>
    </source>
</evidence>
<sequence length="99" mass="10638">MARFDLYRDPAGTGLLLDVQSDLLADLNTRIVVPVMPLPLAPKPAAILNPVFALGEAGHVMVTQYLSAVPASLLREKTGSLAGDSDRITRALDFLYQGF</sequence>
<evidence type="ECO:0000256" key="4">
    <source>
        <dbReference type="ARBA" id="ARBA00023015"/>
    </source>
</evidence>
<dbReference type="RefSeq" id="WP_020953106.1">
    <property type="nucleotide sequence ID" value="NC_022044.1"/>
</dbReference>
<organism evidence="8 9">
    <name type="scientific">Paracoccus aminophilus JCM 7686</name>
    <dbReference type="NCBI Taxonomy" id="1367847"/>
    <lineage>
        <taxon>Bacteria</taxon>
        <taxon>Pseudomonadati</taxon>
        <taxon>Pseudomonadota</taxon>
        <taxon>Alphaproteobacteria</taxon>
        <taxon>Rhodobacterales</taxon>
        <taxon>Paracoccaceae</taxon>
        <taxon>Paracoccus</taxon>
    </lineage>
</organism>
<proteinExistence type="inferred from homology"/>
<gene>
    <name evidence="8" type="ORF">JCM7686_pAMI6p005</name>
</gene>
<evidence type="ECO:0000256" key="7">
    <source>
        <dbReference type="ARBA" id="ARBA00033135"/>
    </source>
</evidence>
<keyword evidence="9" id="KW-1185">Reference proteome</keyword>
<dbReference type="SUPFAM" id="SSF50118">
    <property type="entry name" value="Cell growth inhibitor/plasmid maintenance toxic component"/>
    <property type="match status" value="1"/>
</dbReference>
<keyword evidence="3" id="KW-0678">Repressor</keyword>
<dbReference type="PATRIC" id="fig|1367847.3.peg.4303"/>
<comment type="similarity">
    <text evidence="1">Belongs to the CcdB toxin family.</text>
</comment>
<dbReference type="AlphaFoldDB" id="S5Y6X9"/>
<evidence type="ECO:0000256" key="6">
    <source>
        <dbReference type="ARBA" id="ARBA00029628"/>
    </source>
</evidence>
<protein>
    <recommendedName>
        <fullName evidence="2">Toxin CcdB</fullName>
    </recommendedName>
    <alternativeName>
        <fullName evidence="7">Cytotoxic protein CcdB</fullName>
    </alternativeName>
    <alternativeName>
        <fullName evidence="6">Protein LetD</fullName>
    </alternativeName>
</protein>
<dbReference type="GO" id="GO:0008657">
    <property type="term" value="F:DNA topoisomerase type II (double strand cut, ATP-hydrolyzing) inhibitor activity"/>
    <property type="evidence" value="ECO:0007669"/>
    <property type="project" value="InterPro"/>
</dbReference>
<dbReference type="InterPro" id="IPR002712">
    <property type="entry name" value="CcdB"/>
</dbReference>
<evidence type="ECO:0000256" key="2">
    <source>
        <dbReference type="ARBA" id="ARBA00015075"/>
    </source>
</evidence>
<geneLocation type="plasmid" evidence="8 9">
    <name>pAMI6</name>
</geneLocation>
<dbReference type="InterPro" id="IPR011067">
    <property type="entry name" value="Plasmid_toxin/cell-grow_inhib"/>
</dbReference>
<evidence type="ECO:0000256" key="1">
    <source>
        <dbReference type="ARBA" id="ARBA00005230"/>
    </source>
</evidence>
<name>S5Y6X9_PARAH</name>
<dbReference type="KEGG" id="pami:JCM7686_pAMI6p005"/>
<dbReference type="HOGENOM" id="CLU_158043_0_0_5"/>
<dbReference type="GO" id="GO:0006276">
    <property type="term" value="P:plasmid maintenance"/>
    <property type="evidence" value="ECO:0007669"/>
    <property type="project" value="InterPro"/>
</dbReference>
<accession>S5Y6X9</accession>
<dbReference type="OrthoDB" id="9813510at2"/>
<keyword evidence="8" id="KW-0614">Plasmid</keyword>
<reference evidence="8 9" key="1">
    <citation type="journal article" date="2014" name="BMC Genomics">
        <title>Architecture and functions of a multipartite genome of the methylotrophic bacterium Paracoccus aminophilus JCM 7686, containing primary and secondary chromids.</title>
        <authorList>
            <person name="Dziewit L."/>
            <person name="Czarnecki J."/>
            <person name="Wibberg D."/>
            <person name="Radlinska M."/>
            <person name="Mrozek P."/>
            <person name="Szymczak M."/>
            <person name="Schluter A."/>
            <person name="Puhler A."/>
            <person name="Bartosik D."/>
        </authorList>
    </citation>
    <scope>NUCLEOTIDE SEQUENCE [LARGE SCALE GENOMIC DNA]</scope>
    <source>
        <strain evidence="8">JCM 7686</strain>
        <plasmid evidence="9">Plasmid pAMI6</plasmid>
    </source>
</reference>
<evidence type="ECO:0000313" key="9">
    <source>
        <dbReference type="Proteomes" id="UP000015480"/>
    </source>
</evidence>
<dbReference type="EMBL" id="CP006654">
    <property type="protein sequence ID" value="AGT11335.1"/>
    <property type="molecule type" value="Genomic_DNA"/>
</dbReference>
<dbReference type="Pfam" id="PF01845">
    <property type="entry name" value="CcdB"/>
    <property type="match status" value="1"/>
</dbReference>
<dbReference type="Proteomes" id="UP000015480">
    <property type="component" value="Plasmid pAMI6"/>
</dbReference>
<dbReference type="Gene3D" id="2.30.30.110">
    <property type="match status" value="1"/>
</dbReference>
<evidence type="ECO:0000256" key="3">
    <source>
        <dbReference type="ARBA" id="ARBA00022491"/>
    </source>
</evidence>